<dbReference type="AlphaFoldDB" id="A0A5B7GMB5"/>
<dbReference type="OrthoDB" id="27234at2759"/>
<proteinExistence type="predicted"/>
<protein>
    <submittedName>
        <fullName evidence="3">Transmembrane protein 62</fullName>
    </submittedName>
</protein>
<evidence type="ECO:0000256" key="1">
    <source>
        <dbReference type="SAM" id="Phobius"/>
    </source>
</evidence>
<dbReference type="InterPro" id="IPR056230">
    <property type="entry name" value="TMEM62_C"/>
</dbReference>
<comment type="caution">
    <text evidence="3">The sequence shown here is derived from an EMBL/GenBank/DDBJ whole genome shotgun (WGS) entry which is preliminary data.</text>
</comment>
<organism evidence="3 4">
    <name type="scientific">Portunus trituberculatus</name>
    <name type="common">Swimming crab</name>
    <name type="synonym">Neptunus trituberculatus</name>
    <dbReference type="NCBI Taxonomy" id="210409"/>
    <lineage>
        <taxon>Eukaryota</taxon>
        <taxon>Metazoa</taxon>
        <taxon>Ecdysozoa</taxon>
        <taxon>Arthropoda</taxon>
        <taxon>Crustacea</taxon>
        <taxon>Multicrustacea</taxon>
        <taxon>Malacostraca</taxon>
        <taxon>Eumalacostraca</taxon>
        <taxon>Eucarida</taxon>
        <taxon>Decapoda</taxon>
        <taxon>Pleocyemata</taxon>
        <taxon>Brachyura</taxon>
        <taxon>Eubrachyura</taxon>
        <taxon>Portunoidea</taxon>
        <taxon>Portunidae</taxon>
        <taxon>Portuninae</taxon>
        <taxon>Portunus</taxon>
    </lineage>
</organism>
<reference evidence="3 4" key="1">
    <citation type="submission" date="2019-05" db="EMBL/GenBank/DDBJ databases">
        <title>Another draft genome of Portunus trituberculatus and its Hox gene families provides insights of decapod evolution.</title>
        <authorList>
            <person name="Jeong J.-H."/>
            <person name="Song I."/>
            <person name="Kim S."/>
            <person name="Choi T."/>
            <person name="Kim D."/>
            <person name="Ryu S."/>
            <person name="Kim W."/>
        </authorList>
    </citation>
    <scope>NUCLEOTIDE SEQUENCE [LARGE SCALE GENOMIC DNA]</scope>
    <source>
        <tissue evidence="3">Muscle</tissue>
    </source>
</reference>
<keyword evidence="1" id="KW-0472">Membrane</keyword>
<keyword evidence="1 3" id="KW-0812">Transmembrane</keyword>
<evidence type="ECO:0000313" key="3">
    <source>
        <dbReference type="EMBL" id="MPC58595.1"/>
    </source>
</evidence>
<evidence type="ECO:0000259" key="2">
    <source>
        <dbReference type="Pfam" id="PF24394"/>
    </source>
</evidence>
<dbReference type="EMBL" id="VSRR010015817">
    <property type="protein sequence ID" value="MPC58595.1"/>
    <property type="molecule type" value="Genomic_DNA"/>
</dbReference>
<name>A0A5B7GMB5_PORTR</name>
<sequence length="202" mass="23241">MIRPRLRWKFFDLWLRKLWVLVSVDRLFWPLVVSAVYVPVGPWFVGEVIEDHIGVVFAWGIFVNRSYLPGSLTYAYGFFQQYFTTKQLHCAPQHPTHTHDSAYTVYTVPHNLWHPLNPVSVSSSPSQINLYESDTLANPNTSLLMITAFFFWLAYGTMALFLGPLRTWSAVLGLILWYQAATVHKDVLSLSREAEPHLKGGR</sequence>
<keyword evidence="4" id="KW-1185">Reference proteome</keyword>
<gene>
    <name evidence="3" type="primary">TMEM62_0</name>
    <name evidence="3" type="ORF">E2C01_052602</name>
</gene>
<feature type="domain" description="TMEM62 C-terminal" evidence="2">
    <location>
        <begin position="10"/>
        <end position="83"/>
    </location>
</feature>
<feature type="transmembrane region" description="Helical" evidence="1">
    <location>
        <begin position="20"/>
        <end position="40"/>
    </location>
</feature>
<evidence type="ECO:0000313" key="4">
    <source>
        <dbReference type="Proteomes" id="UP000324222"/>
    </source>
</evidence>
<dbReference type="Pfam" id="PF24394">
    <property type="entry name" value="TMEM62_C"/>
    <property type="match status" value="1"/>
</dbReference>
<accession>A0A5B7GMB5</accession>
<dbReference type="Proteomes" id="UP000324222">
    <property type="component" value="Unassembled WGS sequence"/>
</dbReference>
<keyword evidence="1" id="KW-1133">Transmembrane helix</keyword>
<feature type="transmembrane region" description="Helical" evidence="1">
    <location>
        <begin position="143"/>
        <end position="162"/>
    </location>
</feature>